<reference evidence="2" key="1">
    <citation type="submission" date="2020-05" db="EMBL/GenBank/DDBJ databases">
        <title>WGS assembly of Panicum virgatum.</title>
        <authorList>
            <person name="Lovell J.T."/>
            <person name="Jenkins J."/>
            <person name="Shu S."/>
            <person name="Juenger T.E."/>
            <person name="Schmutz J."/>
        </authorList>
    </citation>
    <scope>NUCLEOTIDE SEQUENCE</scope>
    <source>
        <strain evidence="2">AP13</strain>
    </source>
</reference>
<feature type="compositionally biased region" description="Basic and acidic residues" evidence="1">
    <location>
        <begin position="98"/>
        <end position="107"/>
    </location>
</feature>
<name>A0A8T0N7S7_PANVG</name>
<evidence type="ECO:0000256" key="1">
    <source>
        <dbReference type="SAM" id="MobiDB-lite"/>
    </source>
</evidence>
<dbReference type="AlphaFoldDB" id="A0A8T0N7S7"/>
<accession>A0A8T0N7S7</accession>
<evidence type="ECO:0000313" key="3">
    <source>
        <dbReference type="Proteomes" id="UP000823388"/>
    </source>
</evidence>
<feature type="compositionally biased region" description="Basic residues" evidence="1">
    <location>
        <begin position="108"/>
        <end position="120"/>
    </location>
</feature>
<proteinExistence type="predicted"/>
<feature type="region of interest" description="Disordered" evidence="1">
    <location>
        <begin position="190"/>
        <end position="216"/>
    </location>
</feature>
<gene>
    <name evidence="2" type="ORF">PVAP13_9KG401929</name>
</gene>
<keyword evidence="3" id="KW-1185">Reference proteome</keyword>
<feature type="region of interest" description="Disordered" evidence="1">
    <location>
        <begin position="49"/>
        <end position="155"/>
    </location>
</feature>
<feature type="compositionally biased region" description="Basic residues" evidence="1">
    <location>
        <begin position="72"/>
        <end position="88"/>
    </location>
</feature>
<feature type="compositionally biased region" description="Basic residues" evidence="1">
    <location>
        <begin position="190"/>
        <end position="206"/>
    </location>
</feature>
<sequence length="246" mass="28336">MDKLLAGCKRFPVHVGSVIMPIFLPQKKSINVRKSCAIKCKALTVPNSVVNSTSQDPKEKRHEGPIAAPPRHPARRRRLPSINRRHHQDHTPALLPPRHPEREGPERRPRRPRRQPHAQARRPGALRLPLRHRRRAHRGPPAGVQGGRERAGPVHRVREGPAVARPRHGLRAHRGPLQRQRLRRLLAQHRRQAPGREGARHRRRPRQVPDGPGLRLAPDALLGHQQWRRHRRIQRHPLSPLNCLHI</sequence>
<feature type="compositionally biased region" description="Basic residues" evidence="1">
    <location>
        <begin position="129"/>
        <end position="138"/>
    </location>
</feature>
<dbReference type="EMBL" id="CM029053">
    <property type="protein sequence ID" value="KAG2545045.1"/>
    <property type="molecule type" value="Genomic_DNA"/>
</dbReference>
<evidence type="ECO:0000313" key="2">
    <source>
        <dbReference type="EMBL" id="KAG2545045.1"/>
    </source>
</evidence>
<organism evidence="2 3">
    <name type="scientific">Panicum virgatum</name>
    <name type="common">Blackwell switchgrass</name>
    <dbReference type="NCBI Taxonomy" id="38727"/>
    <lineage>
        <taxon>Eukaryota</taxon>
        <taxon>Viridiplantae</taxon>
        <taxon>Streptophyta</taxon>
        <taxon>Embryophyta</taxon>
        <taxon>Tracheophyta</taxon>
        <taxon>Spermatophyta</taxon>
        <taxon>Magnoliopsida</taxon>
        <taxon>Liliopsida</taxon>
        <taxon>Poales</taxon>
        <taxon>Poaceae</taxon>
        <taxon>PACMAD clade</taxon>
        <taxon>Panicoideae</taxon>
        <taxon>Panicodae</taxon>
        <taxon>Paniceae</taxon>
        <taxon>Panicinae</taxon>
        <taxon>Panicum</taxon>
        <taxon>Panicum sect. Hiantes</taxon>
    </lineage>
</organism>
<dbReference type="Proteomes" id="UP000823388">
    <property type="component" value="Chromosome 9K"/>
</dbReference>
<protein>
    <submittedName>
        <fullName evidence="2">Uncharacterized protein</fullName>
    </submittedName>
</protein>
<comment type="caution">
    <text evidence="2">The sequence shown here is derived from an EMBL/GenBank/DDBJ whole genome shotgun (WGS) entry which is preliminary data.</text>
</comment>